<organism evidence="2 3">
    <name type="scientific">Sphaerosporella brunnea</name>
    <dbReference type="NCBI Taxonomy" id="1250544"/>
    <lineage>
        <taxon>Eukaryota</taxon>
        <taxon>Fungi</taxon>
        <taxon>Dikarya</taxon>
        <taxon>Ascomycota</taxon>
        <taxon>Pezizomycotina</taxon>
        <taxon>Pezizomycetes</taxon>
        <taxon>Pezizales</taxon>
        <taxon>Pyronemataceae</taxon>
        <taxon>Sphaerosporella</taxon>
    </lineage>
</organism>
<evidence type="ECO:0000313" key="2">
    <source>
        <dbReference type="EMBL" id="KAA8892592.1"/>
    </source>
</evidence>
<accession>A0A5J5EAY5</accession>
<dbReference type="EMBL" id="VXIS01000695">
    <property type="protein sequence ID" value="KAA8892592.1"/>
    <property type="molecule type" value="Genomic_DNA"/>
</dbReference>
<gene>
    <name evidence="2" type="ORF">FN846DRAFT_896715</name>
</gene>
<evidence type="ECO:0000256" key="1">
    <source>
        <dbReference type="SAM" id="SignalP"/>
    </source>
</evidence>
<reference evidence="2 3" key="1">
    <citation type="submission" date="2019-09" db="EMBL/GenBank/DDBJ databases">
        <title>Draft genome of the ectomycorrhizal ascomycete Sphaerosporella brunnea.</title>
        <authorList>
            <consortium name="DOE Joint Genome Institute"/>
            <person name="Benucci G.M."/>
            <person name="Marozzi G."/>
            <person name="Antonielli L."/>
            <person name="Sanchez S."/>
            <person name="Marco P."/>
            <person name="Wang X."/>
            <person name="Falini L.B."/>
            <person name="Barry K."/>
            <person name="Haridas S."/>
            <person name="Lipzen A."/>
            <person name="Labutti K."/>
            <person name="Grigoriev I.V."/>
            <person name="Murat C."/>
            <person name="Martin F."/>
            <person name="Albertini E."/>
            <person name="Donnini D."/>
            <person name="Bonito G."/>
        </authorList>
    </citation>
    <scope>NUCLEOTIDE SEQUENCE [LARGE SCALE GENOMIC DNA]</scope>
    <source>
        <strain evidence="2 3">Sb_GMNB300</strain>
    </source>
</reference>
<dbReference type="AlphaFoldDB" id="A0A5J5EAY5"/>
<dbReference type="InParanoid" id="A0A5J5EAY5"/>
<protein>
    <submittedName>
        <fullName evidence="2">Uncharacterized protein</fullName>
    </submittedName>
</protein>
<feature type="signal peptide" evidence="1">
    <location>
        <begin position="1"/>
        <end position="19"/>
    </location>
</feature>
<dbReference type="Proteomes" id="UP000326924">
    <property type="component" value="Unassembled WGS sequence"/>
</dbReference>
<comment type="caution">
    <text evidence="2">The sequence shown here is derived from an EMBL/GenBank/DDBJ whole genome shotgun (WGS) entry which is preliminary data.</text>
</comment>
<feature type="chain" id="PRO_5023913228" evidence="1">
    <location>
        <begin position="20"/>
        <end position="104"/>
    </location>
</feature>
<evidence type="ECO:0000313" key="3">
    <source>
        <dbReference type="Proteomes" id="UP000326924"/>
    </source>
</evidence>
<name>A0A5J5EAY5_9PEZI</name>
<proteinExistence type="predicted"/>
<keyword evidence="1" id="KW-0732">Signal</keyword>
<keyword evidence="3" id="KW-1185">Reference proteome</keyword>
<dbReference type="OrthoDB" id="5135415at2759"/>
<sequence>MRFSAALLPIALIATGANAWCAPWNDGGVLQVCKNKGKTNCLGASSDDTCVNLIGGPFVSGFAGGPYSCTIYSENGCQGTAVSVDNAGWSSFPFTAYSFRCPCV</sequence>